<evidence type="ECO:0000256" key="4">
    <source>
        <dbReference type="ARBA" id="ARBA00047684"/>
    </source>
</evidence>
<organism evidence="5 6">
    <name type="scientific">Coleophoma crateriformis</name>
    <dbReference type="NCBI Taxonomy" id="565419"/>
    <lineage>
        <taxon>Eukaryota</taxon>
        <taxon>Fungi</taxon>
        <taxon>Dikarya</taxon>
        <taxon>Ascomycota</taxon>
        <taxon>Pezizomycotina</taxon>
        <taxon>Leotiomycetes</taxon>
        <taxon>Helotiales</taxon>
        <taxon>Dermateaceae</taxon>
        <taxon>Coleophoma</taxon>
    </lineage>
</organism>
<dbReference type="InterPro" id="IPR047233">
    <property type="entry name" value="UAH_cupin"/>
</dbReference>
<comment type="catalytic activity">
    <reaction evidence="4">
        <text>(S)-ureidoglycolate = urea + glyoxylate</text>
        <dbReference type="Rhea" id="RHEA:11304"/>
        <dbReference type="ChEBI" id="CHEBI:16199"/>
        <dbReference type="ChEBI" id="CHEBI:36655"/>
        <dbReference type="ChEBI" id="CHEBI:57296"/>
        <dbReference type="EC" id="4.3.2.3"/>
    </reaction>
</comment>
<dbReference type="EMBL" id="PDLN01000015">
    <property type="protein sequence ID" value="RDW65262.1"/>
    <property type="molecule type" value="Genomic_DNA"/>
</dbReference>
<reference evidence="5 6" key="1">
    <citation type="journal article" date="2018" name="IMA Fungus">
        <title>IMA Genome-F 9: Draft genome sequence of Annulohypoxylon stygium, Aspergillus mulundensis, Berkeleyomyces basicola (syn. Thielaviopsis basicola), Ceratocystis smalleyi, two Cercospora beticola strains, Coleophoma cylindrospora, Fusarium fracticaudum, Phialophora cf. hyalina, and Morchella septimelata.</title>
        <authorList>
            <person name="Wingfield B.D."/>
            <person name="Bills G.F."/>
            <person name="Dong Y."/>
            <person name="Huang W."/>
            <person name="Nel W.J."/>
            <person name="Swalarsk-Parry B.S."/>
            <person name="Vaghefi N."/>
            <person name="Wilken P.M."/>
            <person name="An Z."/>
            <person name="de Beer Z.W."/>
            <person name="De Vos L."/>
            <person name="Chen L."/>
            <person name="Duong T.A."/>
            <person name="Gao Y."/>
            <person name="Hammerbacher A."/>
            <person name="Kikkert J.R."/>
            <person name="Li Y."/>
            <person name="Li H."/>
            <person name="Li K."/>
            <person name="Li Q."/>
            <person name="Liu X."/>
            <person name="Ma X."/>
            <person name="Naidoo K."/>
            <person name="Pethybridge S.J."/>
            <person name="Sun J."/>
            <person name="Steenkamp E.T."/>
            <person name="van der Nest M.A."/>
            <person name="van Wyk S."/>
            <person name="Wingfield M.J."/>
            <person name="Xiong C."/>
            <person name="Yue Q."/>
            <person name="Zhang X."/>
        </authorList>
    </citation>
    <scope>NUCLEOTIDE SEQUENCE [LARGE SCALE GENOMIC DNA]</scope>
    <source>
        <strain evidence="5 6">BP5796</strain>
    </source>
</reference>
<dbReference type="PIRSF" id="PIRSF017306">
    <property type="entry name" value="Ureidogly_hydro"/>
    <property type="match status" value="1"/>
</dbReference>
<comment type="caution">
    <text evidence="5">The sequence shown here is derived from an EMBL/GenBank/DDBJ whole genome shotgun (WGS) entry which is preliminary data.</text>
</comment>
<evidence type="ECO:0000313" key="5">
    <source>
        <dbReference type="EMBL" id="RDW65262.1"/>
    </source>
</evidence>
<comment type="subunit">
    <text evidence="1">Homodimer.</text>
</comment>
<dbReference type="OrthoDB" id="10266039at2759"/>
<dbReference type="InterPro" id="IPR007247">
    <property type="entry name" value="Ureidogly_lyase"/>
</dbReference>
<name>A0A3D8QU20_9HELO</name>
<dbReference type="PANTHER" id="PTHR21221:SF1">
    <property type="entry name" value="UREIDOGLYCOLATE LYASE"/>
    <property type="match status" value="1"/>
</dbReference>
<keyword evidence="6" id="KW-1185">Reference proteome</keyword>
<dbReference type="GO" id="GO:0006144">
    <property type="term" value="P:purine nucleobase metabolic process"/>
    <property type="evidence" value="ECO:0007669"/>
    <property type="project" value="UniProtKB-KW"/>
</dbReference>
<keyword evidence="3" id="KW-0456">Lyase</keyword>
<evidence type="ECO:0000256" key="3">
    <source>
        <dbReference type="ARBA" id="ARBA00023239"/>
    </source>
</evidence>
<proteinExistence type="predicted"/>
<evidence type="ECO:0000256" key="2">
    <source>
        <dbReference type="ARBA" id="ARBA00022631"/>
    </source>
</evidence>
<dbReference type="Pfam" id="PF04115">
    <property type="entry name" value="Ureidogly_lyase"/>
    <property type="match status" value="1"/>
</dbReference>
<dbReference type="CDD" id="cd20298">
    <property type="entry name" value="cupin_UAH"/>
    <property type="match status" value="1"/>
</dbReference>
<evidence type="ECO:0008006" key="7">
    <source>
        <dbReference type="Google" id="ProtNLM"/>
    </source>
</evidence>
<keyword evidence="2" id="KW-0659">Purine metabolism</keyword>
<dbReference type="GO" id="GO:0050385">
    <property type="term" value="F:ureidoglycolate lyase activity"/>
    <property type="evidence" value="ECO:0007669"/>
    <property type="project" value="UniProtKB-EC"/>
</dbReference>
<evidence type="ECO:0000256" key="1">
    <source>
        <dbReference type="ARBA" id="ARBA00011738"/>
    </source>
</evidence>
<dbReference type="GO" id="GO:0004848">
    <property type="term" value="F:ureidoglycolate hydrolase activity"/>
    <property type="evidence" value="ECO:0007669"/>
    <property type="project" value="InterPro"/>
</dbReference>
<gene>
    <name evidence="5" type="ORF">BP5796_09954</name>
</gene>
<dbReference type="GO" id="GO:0000256">
    <property type="term" value="P:allantoin catabolic process"/>
    <property type="evidence" value="ECO:0007669"/>
    <property type="project" value="InterPro"/>
</dbReference>
<dbReference type="Gene3D" id="2.60.120.480">
    <property type="entry name" value="Ureidoglycolate hydrolase"/>
    <property type="match status" value="1"/>
</dbReference>
<protein>
    <recommendedName>
        <fullName evidence="7">Ureidoglycolate hydrolase</fullName>
    </recommendedName>
</protein>
<dbReference type="InterPro" id="IPR024060">
    <property type="entry name" value="Ureidoglycolate_lyase_dom_sf"/>
</dbReference>
<dbReference type="AlphaFoldDB" id="A0A3D8QU20"/>
<dbReference type="PANTHER" id="PTHR21221">
    <property type="entry name" value="UREIDOGLYCOLATE HYDROLASE"/>
    <property type="match status" value="1"/>
</dbReference>
<accession>A0A3D8QU20</accession>
<dbReference type="InterPro" id="IPR011051">
    <property type="entry name" value="RmlC_Cupin_sf"/>
</dbReference>
<sequence>MVRTLHATPLSIEAYARYGGVISTNVVNPNTILVNGGSSRRTPEVVPTTNLYSASPSGAPGKTVLNASLASPKEVSAWPAEPGKRALRIKVLERHRFTTQSFVPMGGEVMYLVVATDPGDVPDLSEGKLKAFVARQEQGVCYAPGVWHAPMAVIDHPVSFAVIQHVNGVADEDCDFFHLEEEIEIVF</sequence>
<dbReference type="Proteomes" id="UP000256328">
    <property type="component" value="Unassembled WGS sequence"/>
</dbReference>
<evidence type="ECO:0000313" key="6">
    <source>
        <dbReference type="Proteomes" id="UP000256328"/>
    </source>
</evidence>
<dbReference type="SUPFAM" id="SSF51182">
    <property type="entry name" value="RmlC-like cupins"/>
    <property type="match status" value="1"/>
</dbReference>